<evidence type="ECO:0000313" key="4">
    <source>
        <dbReference type="Proteomes" id="UP001596109"/>
    </source>
</evidence>
<dbReference type="RefSeq" id="WP_381429304.1">
    <property type="nucleotide sequence ID" value="NZ_JBHSNO010000001.1"/>
</dbReference>
<keyword evidence="4" id="KW-1185">Reference proteome</keyword>
<protein>
    <submittedName>
        <fullName evidence="3">Phenylacetate--CoA ligase family protein</fullName>
    </submittedName>
</protein>
<evidence type="ECO:0000259" key="1">
    <source>
        <dbReference type="Pfam" id="PF00501"/>
    </source>
</evidence>
<dbReference type="InterPro" id="IPR042099">
    <property type="entry name" value="ANL_N_sf"/>
</dbReference>
<feature type="domain" description="AMP-dependent ligase C-terminal" evidence="2">
    <location>
        <begin position="335"/>
        <end position="419"/>
    </location>
</feature>
<dbReference type="InterPro" id="IPR000873">
    <property type="entry name" value="AMP-dep_synth/lig_dom"/>
</dbReference>
<name>A0ABW0TFZ6_9BACL</name>
<dbReference type="InterPro" id="IPR028154">
    <property type="entry name" value="AMP-dep_Lig_C"/>
</dbReference>
<keyword evidence="3" id="KW-0436">Ligase</keyword>
<dbReference type="EMBL" id="JBHSNO010000001">
    <property type="protein sequence ID" value="MFC5587360.1"/>
    <property type="molecule type" value="Genomic_DNA"/>
</dbReference>
<evidence type="ECO:0000259" key="2">
    <source>
        <dbReference type="Pfam" id="PF14535"/>
    </source>
</evidence>
<feature type="domain" description="AMP-dependent synthetase/ligase" evidence="1">
    <location>
        <begin position="90"/>
        <end position="284"/>
    </location>
</feature>
<organism evidence="3 4">
    <name type="scientific">Sporosarcina soli</name>
    <dbReference type="NCBI Taxonomy" id="334736"/>
    <lineage>
        <taxon>Bacteria</taxon>
        <taxon>Bacillati</taxon>
        <taxon>Bacillota</taxon>
        <taxon>Bacilli</taxon>
        <taxon>Bacillales</taxon>
        <taxon>Caryophanaceae</taxon>
        <taxon>Sporosarcina</taxon>
    </lineage>
</organism>
<proteinExistence type="predicted"/>
<dbReference type="InterPro" id="IPR045851">
    <property type="entry name" value="AMP-bd_C_sf"/>
</dbReference>
<dbReference type="Pfam" id="PF00501">
    <property type="entry name" value="AMP-binding"/>
    <property type="match status" value="1"/>
</dbReference>
<dbReference type="SUPFAM" id="SSF56801">
    <property type="entry name" value="Acetyl-CoA synthetase-like"/>
    <property type="match status" value="1"/>
</dbReference>
<accession>A0ABW0TFZ6</accession>
<dbReference type="Proteomes" id="UP001596109">
    <property type="component" value="Unassembled WGS sequence"/>
</dbReference>
<dbReference type="Gene3D" id="3.40.50.12780">
    <property type="entry name" value="N-terminal domain of ligase-like"/>
    <property type="match status" value="1"/>
</dbReference>
<evidence type="ECO:0000313" key="3">
    <source>
        <dbReference type="EMBL" id="MFC5587360.1"/>
    </source>
</evidence>
<dbReference type="Gene3D" id="3.30.300.30">
    <property type="match status" value="1"/>
</dbReference>
<dbReference type="Pfam" id="PF14535">
    <property type="entry name" value="AMP-binding_C_2"/>
    <property type="match status" value="1"/>
</dbReference>
<dbReference type="PANTHER" id="PTHR43845">
    <property type="entry name" value="BLR5969 PROTEIN"/>
    <property type="match status" value="1"/>
</dbReference>
<comment type="caution">
    <text evidence="3">The sequence shown here is derived from an EMBL/GenBank/DDBJ whole genome shotgun (WGS) entry which is preliminary data.</text>
</comment>
<dbReference type="PANTHER" id="PTHR43845:SF1">
    <property type="entry name" value="BLR5969 PROTEIN"/>
    <property type="match status" value="1"/>
</dbReference>
<sequence length="422" mass="47469">MTVLSSQRKNVQLSDHQLYRLNQLLVFVSQYNGFYQQKFQDIQLPIRSAEQLSILPLTTKQDLVDDQKNHGPFGKNHSYPTVDYVRYHQTSGTSGKPLKVLDTKESWEWWEECWLEVFRSSGVTKEDHVFLAFSFGPFIGFWGAFEAAKKKGSLVITGGSQSTKERLTCMIENEATVLLCTPSYALHLAEVAEELGIDLTQTGIRKIITAGEPGGSVPSIRTQIETLWGATLYDHVGMTEMGAYGYSCSEQNGIHVNESQFIAEVINSETLEPVAVGEKGELVLTNLGRYGYPLIRYRTGDIVVHSNEVCACGNPYSFFPGGVIGRADNMVVIRGINIYPSSIESIVREFPEIKEFRVVYYSQAEMDQVKVQIEAKSEITPILATRLRERIGLRIDVENVEADTLPRFTMKAKRVLDERDQA</sequence>
<dbReference type="GO" id="GO:0016874">
    <property type="term" value="F:ligase activity"/>
    <property type="evidence" value="ECO:0007669"/>
    <property type="project" value="UniProtKB-KW"/>
</dbReference>
<reference evidence="4" key="1">
    <citation type="journal article" date="2019" name="Int. J. Syst. Evol. Microbiol.">
        <title>The Global Catalogue of Microorganisms (GCM) 10K type strain sequencing project: providing services to taxonomists for standard genome sequencing and annotation.</title>
        <authorList>
            <consortium name="The Broad Institute Genomics Platform"/>
            <consortium name="The Broad Institute Genome Sequencing Center for Infectious Disease"/>
            <person name="Wu L."/>
            <person name="Ma J."/>
        </authorList>
    </citation>
    <scope>NUCLEOTIDE SEQUENCE [LARGE SCALE GENOMIC DNA]</scope>
    <source>
        <strain evidence="4">CGMCC 4.1434</strain>
    </source>
</reference>
<gene>
    <name evidence="3" type="ORF">ACFPRA_00365</name>
</gene>